<comment type="subcellular location">
    <subcellularLocation>
        <location evidence="1">Membrane</location>
        <topology evidence="1">Multi-pass membrane protein</topology>
    </subcellularLocation>
</comment>
<feature type="transmembrane region" description="Helical" evidence="5">
    <location>
        <begin position="73"/>
        <end position="92"/>
    </location>
</feature>
<evidence type="ECO:0000256" key="4">
    <source>
        <dbReference type="ARBA" id="ARBA00023136"/>
    </source>
</evidence>
<feature type="transmembrane region" description="Helical" evidence="5">
    <location>
        <begin position="170"/>
        <end position="190"/>
    </location>
</feature>
<dbReference type="SUPFAM" id="SSF103473">
    <property type="entry name" value="MFS general substrate transporter"/>
    <property type="match status" value="1"/>
</dbReference>
<sequence>MILIIATTFLVAAVQEAGQKYAWNSAFVITLLSISGIINALFLGAPWFVTIFQLPQRFQVVDNVSALTAGVRLIPFTVFAPVGSIVSAVLAGKAKIPPIYLVITASALQVIGFTLLSTLSTSTKTSSAQYGYQVIAGFGVRINISTLILMTPYSVPNSRDQAVALGSVTHFRIMGGALGLAIVTATYKGFVISRPDTFLTLEQREVILQSSEAIQSLTPALQAEIRKIFAGGYNLQFRVLIAFAAAQIPSSLLMWQKKQIVV</sequence>
<keyword evidence="3 5" id="KW-1133">Transmembrane helix</keyword>
<dbReference type="PANTHER" id="PTHR23501">
    <property type="entry name" value="MAJOR FACILITATOR SUPERFAMILY"/>
    <property type="match status" value="1"/>
</dbReference>
<feature type="transmembrane region" description="Helical" evidence="5">
    <location>
        <begin position="27"/>
        <end position="52"/>
    </location>
</feature>
<proteinExistence type="predicted"/>
<keyword evidence="7" id="KW-1185">Reference proteome</keyword>
<dbReference type="Proteomes" id="UP000624404">
    <property type="component" value="Unassembled WGS sequence"/>
</dbReference>
<evidence type="ECO:0000256" key="1">
    <source>
        <dbReference type="ARBA" id="ARBA00004141"/>
    </source>
</evidence>
<organism evidence="6 7">
    <name type="scientific">Sclerotinia trifoliorum</name>
    <dbReference type="NCBI Taxonomy" id="28548"/>
    <lineage>
        <taxon>Eukaryota</taxon>
        <taxon>Fungi</taxon>
        <taxon>Dikarya</taxon>
        <taxon>Ascomycota</taxon>
        <taxon>Pezizomycotina</taxon>
        <taxon>Leotiomycetes</taxon>
        <taxon>Helotiales</taxon>
        <taxon>Sclerotiniaceae</taxon>
        <taxon>Sclerotinia</taxon>
    </lineage>
</organism>
<keyword evidence="2 5" id="KW-0812">Transmembrane</keyword>
<evidence type="ECO:0000256" key="2">
    <source>
        <dbReference type="ARBA" id="ARBA00022692"/>
    </source>
</evidence>
<comment type="caution">
    <text evidence="6">The sequence shown here is derived from an EMBL/GenBank/DDBJ whole genome shotgun (WGS) entry which is preliminary data.</text>
</comment>
<gene>
    <name evidence="6" type="ORF">SCLTRI_LOCUS4886</name>
</gene>
<name>A0A8H2VUN0_9HELO</name>
<evidence type="ECO:0000256" key="3">
    <source>
        <dbReference type="ARBA" id="ARBA00022989"/>
    </source>
</evidence>
<reference evidence="6" key="1">
    <citation type="submission" date="2020-10" db="EMBL/GenBank/DDBJ databases">
        <authorList>
            <person name="Kusch S."/>
        </authorList>
    </citation>
    <scope>NUCLEOTIDE SEQUENCE</scope>
    <source>
        <strain evidence="6">SwB9</strain>
    </source>
</reference>
<keyword evidence="4 5" id="KW-0472">Membrane</keyword>
<dbReference type="AlphaFoldDB" id="A0A8H2VUN0"/>
<feature type="transmembrane region" description="Helical" evidence="5">
    <location>
        <begin position="98"/>
        <end position="118"/>
    </location>
</feature>
<evidence type="ECO:0000313" key="6">
    <source>
        <dbReference type="EMBL" id="CAD6445094.1"/>
    </source>
</evidence>
<accession>A0A8H2VUN0</accession>
<feature type="transmembrane region" description="Helical" evidence="5">
    <location>
        <begin position="130"/>
        <end position="150"/>
    </location>
</feature>
<dbReference type="InterPro" id="IPR036259">
    <property type="entry name" value="MFS_trans_sf"/>
</dbReference>
<dbReference type="EMBL" id="CAJHIA010000013">
    <property type="protein sequence ID" value="CAD6445094.1"/>
    <property type="molecule type" value="Genomic_DNA"/>
</dbReference>
<protein>
    <submittedName>
        <fullName evidence="6">F969defb-98e8-4581-bf3c-c137c56da42c</fullName>
    </submittedName>
</protein>
<evidence type="ECO:0000256" key="5">
    <source>
        <dbReference type="SAM" id="Phobius"/>
    </source>
</evidence>
<dbReference type="OrthoDB" id="440553at2759"/>
<dbReference type="GO" id="GO:0022857">
    <property type="term" value="F:transmembrane transporter activity"/>
    <property type="evidence" value="ECO:0007669"/>
    <property type="project" value="TreeGrafter"/>
</dbReference>
<evidence type="ECO:0000313" key="7">
    <source>
        <dbReference type="Proteomes" id="UP000624404"/>
    </source>
</evidence>
<dbReference type="GO" id="GO:0005886">
    <property type="term" value="C:plasma membrane"/>
    <property type="evidence" value="ECO:0007669"/>
    <property type="project" value="TreeGrafter"/>
</dbReference>
<dbReference type="PANTHER" id="PTHR23501:SF43">
    <property type="entry name" value="MULTIDRUG TRANSPORTER, PUTATIVE (AFU_ORTHOLOGUE AFUA_6G03040)-RELATED"/>
    <property type="match status" value="1"/>
</dbReference>